<keyword evidence="1 5" id="KW-0732">Signal</keyword>
<keyword evidence="8" id="KW-1185">Reference proteome</keyword>
<dbReference type="Gene3D" id="2.20.100.10">
    <property type="entry name" value="Thrombospondin type-1 (TSP1) repeat"/>
    <property type="match status" value="4"/>
</dbReference>
<feature type="region of interest" description="Disordered" evidence="4">
    <location>
        <begin position="261"/>
        <end position="302"/>
    </location>
</feature>
<gene>
    <name evidence="7" type="primary">SPON1</name>
    <name evidence="7" type="ORF">SNAT2548_LOCUS30113</name>
</gene>
<reference evidence="7" key="1">
    <citation type="submission" date="2021-02" db="EMBL/GenBank/DDBJ databases">
        <authorList>
            <person name="Dougan E. K."/>
            <person name="Rhodes N."/>
            <person name="Thang M."/>
            <person name="Chan C."/>
        </authorList>
    </citation>
    <scope>NUCLEOTIDE SEQUENCE</scope>
</reference>
<comment type="caution">
    <text evidence="7">The sequence shown here is derived from an EMBL/GenBank/DDBJ whole genome shotgun (WGS) entry which is preliminary data.</text>
</comment>
<evidence type="ECO:0000256" key="4">
    <source>
        <dbReference type="SAM" id="MobiDB-lite"/>
    </source>
</evidence>
<sequence>MPFSRSVLVLLASASWGLVHAAPSCRNPLFPVHWSRECSRMCPSLLHEDAAVSNNLTACPHWNGLASCCSTGLEAVQHRAFAQWKLSLGEIIVSWRSYAAGMTMRQLTKVYEYSDDEMRVLFDEALAAVRHSTAVFGPCLLSMLQYAAGMICFMCDPQWEAYLYKSELPVAQTEEEKRYLAGASYDAVAVASGTCAALWAGCEAFSTAARDAWDKILQCPLAKQIEQPLPDLPPFFSKPDLCEWTRAAIALQPLAETSRMLPEQRLPKLPSDASTTTETASGEDEVGLRRLQEDTDDINPSNRTSSPYAWGRWFLVAAFRQPDEVLVAKAPGAVGAALDFDELLGRDELGRVHCVSATSFGRTGTPAELYTAAEAEDELQSQFVVRYAYKVLEGKITLSAATDVWPAPDAKRRVAGLVAFGGNLFVADDEGQISRLPAASMAQGGRTDGVQLYATPAESDGARQPITGLAVSENGSVLFWSTPSSIFKGQSDGEGRPQTIFGQEQLQELGGSSAIVHLASDPLDELLFFAVHRGATSQSCRLSRLPLRPRRGHVITTSFEWPTEQLWISAHSQILYVAAEHGIYSLPVNFSTSVTPRLVFSDQKKLLTSFHSFHVRGTDCVLGDWRADGACTKTCGGGVQKLIRPVLTPAAGGGRPCSEQQVRYKECFDQPCPENATDCLMGQWINLAVCSATCGYGKLHQRRSVLRHAAFGGAECPEEQERSVDCLLAECGGFDFLLAAMPHMGLVSSQLLAKQEKIEWTTSSAVGAVHIGSKSIVAIDSDNRFLYMASSGGESVERWSMSVGDGHIMSFFAKWAVFTPQAKGTQPTIVDFKVQAAALYIATSDEMISRIDEDALLTSRAEPPLVQVLYKGLGRLRSLSVAGTYLLWATNKQVTLGTVDGPEVLVTERPVLSRKSLEDLVGSSSEVVQVELLWDASRFFLGAWDDVQKTMSIFQVSISPDSLASAIVEHQQLRQLQQTWSTQAVRILATPFSAYVYSHLQIWSLPLHLNEDTSLSLLYESKTAANISGLGYFFQKGLDCAVSAWINVSLCSASCGGGLVRQAREILAKASEGGSPCPAELERELPCNELQCPVDCKMSDWKDEGHCSKSCGGGTLRQTRLVLSHPMFGGQQCSRVLEQHVLCNKYPCKGLDCEVSGWMDQGHCSRSCGGGLQRQFRKVEDLIGTIYRNRSCVGVPYVEHQSQMQSTGSISHLLSRLSRRQRSEAGHAGR</sequence>
<dbReference type="Pfam" id="PF19028">
    <property type="entry name" value="TSP1_spondin"/>
    <property type="match status" value="1"/>
</dbReference>
<keyword evidence="3" id="KW-0325">Glycoprotein</keyword>
<evidence type="ECO:0000256" key="1">
    <source>
        <dbReference type="ARBA" id="ARBA00022729"/>
    </source>
</evidence>
<name>A0A812TIJ6_9DINO</name>
<feature type="chain" id="PRO_5033027394" evidence="5">
    <location>
        <begin position="22"/>
        <end position="1230"/>
    </location>
</feature>
<dbReference type="InterPro" id="IPR036383">
    <property type="entry name" value="TSP1_rpt_sf"/>
</dbReference>
<dbReference type="PANTHER" id="PTHR11311:SF15">
    <property type="entry name" value="SPONDIN-2"/>
    <property type="match status" value="1"/>
</dbReference>
<evidence type="ECO:0000259" key="6">
    <source>
        <dbReference type="Pfam" id="PF19028"/>
    </source>
</evidence>
<keyword evidence="2" id="KW-1015">Disulfide bond</keyword>
<dbReference type="Proteomes" id="UP000604046">
    <property type="component" value="Unassembled WGS sequence"/>
</dbReference>
<protein>
    <submittedName>
        <fullName evidence="7">SPON1 protein</fullName>
    </submittedName>
</protein>
<feature type="domain" description="Spondin-like TSP1" evidence="6">
    <location>
        <begin position="1040"/>
        <end position="1092"/>
    </location>
</feature>
<dbReference type="InterPro" id="IPR044004">
    <property type="entry name" value="TSP1_spondin_dom"/>
</dbReference>
<dbReference type="SUPFAM" id="SSF82895">
    <property type="entry name" value="TSP-1 type 1 repeat"/>
    <property type="match status" value="5"/>
</dbReference>
<evidence type="ECO:0000256" key="5">
    <source>
        <dbReference type="SAM" id="SignalP"/>
    </source>
</evidence>
<dbReference type="SMART" id="SM00209">
    <property type="entry name" value="TSP1"/>
    <property type="match status" value="5"/>
</dbReference>
<feature type="signal peptide" evidence="5">
    <location>
        <begin position="1"/>
        <end position="21"/>
    </location>
</feature>
<proteinExistence type="predicted"/>
<dbReference type="SUPFAM" id="SSF101908">
    <property type="entry name" value="Putative isomerase YbhE"/>
    <property type="match status" value="1"/>
</dbReference>
<dbReference type="Pfam" id="PF00090">
    <property type="entry name" value="TSP_1"/>
    <property type="match status" value="3"/>
</dbReference>
<dbReference type="PANTHER" id="PTHR11311">
    <property type="entry name" value="SPONDIN"/>
    <property type="match status" value="1"/>
</dbReference>
<dbReference type="GO" id="GO:0007155">
    <property type="term" value="P:cell adhesion"/>
    <property type="evidence" value="ECO:0007669"/>
    <property type="project" value="TreeGrafter"/>
</dbReference>
<evidence type="ECO:0000313" key="7">
    <source>
        <dbReference type="EMBL" id="CAE7537279.1"/>
    </source>
</evidence>
<dbReference type="GO" id="GO:0031012">
    <property type="term" value="C:extracellular matrix"/>
    <property type="evidence" value="ECO:0007669"/>
    <property type="project" value="TreeGrafter"/>
</dbReference>
<dbReference type="OrthoDB" id="422623at2759"/>
<dbReference type="InterPro" id="IPR051418">
    <property type="entry name" value="Spondin/Thrombospondin_T1"/>
</dbReference>
<evidence type="ECO:0000256" key="3">
    <source>
        <dbReference type="ARBA" id="ARBA00023180"/>
    </source>
</evidence>
<accession>A0A812TIJ6</accession>
<evidence type="ECO:0000256" key="2">
    <source>
        <dbReference type="ARBA" id="ARBA00023157"/>
    </source>
</evidence>
<dbReference type="PROSITE" id="PS50092">
    <property type="entry name" value="TSP1"/>
    <property type="match status" value="4"/>
</dbReference>
<organism evidence="7 8">
    <name type="scientific">Symbiodinium natans</name>
    <dbReference type="NCBI Taxonomy" id="878477"/>
    <lineage>
        <taxon>Eukaryota</taxon>
        <taxon>Sar</taxon>
        <taxon>Alveolata</taxon>
        <taxon>Dinophyceae</taxon>
        <taxon>Suessiales</taxon>
        <taxon>Symbiodiniaceae</taxon>
        <taxon>Symbiodinium</taxon>
    </lineage>
</organism>
<dbReference type="AlphaFoldDB" id="A0A812TIJ6"/>
<dbReference type="InterPro" id="IPR000884">
    <property type="entry name" value="TSP1_rpt"/>
</dbReference>
<evidence type="ECO:0000313" key="8">
    <source>
        <dbReference type="Proteomes" id="UP000604046"/>
    </source>
</evidence>
<dbReference type="EMBL" id="CAJNDS010002592">
    <property type="protein sequence ID" value="CAE7537279.1"/>
    <property type="molecule type" value="Genomic_DNA"/>
</dbReference>